<dbReference type="GO" id="GO:0005886">
    <property type="term" value="C:plasma membrane"/>
    <property type="evidence" value="ECO:0007669"/>
    <property type="project" value="TreeGrafter"/>
</dbReference>
<sequence>MWHIGCVYCYSSSEPGRSRSQSQPQPNKPMNTCAIPQTQTRLSRTADWMRDHAKLIRWVQWGIVLVYGFLILVPIFLPLPDETAHIWSNLTLIAQFAFWGIWWPFVLISMVLMGRVWCGVLCPEGALTEFASRHGLGKAIPHWMRWGGWPFVAFALTTIYGQMVSVYQYPKAVLLVLGGSTAGAIVVGYLYGRDKRVWCKYLCPVNGVFGLLAKLAPFHYKVNETAWRASYGTHSHTQGRTVIPVNCAPLVPLRAMKGAADCHMCGRCSGHRDAIELTWRAPAEEIVRHGEQHNNLWESALALYGLMGIAIGAFHWSASPWFVQVKQAIATWLIDRDIMWPFDTHAPWWVFTNYPAQNDVFSWLDGGLVIAYILTTGLVLGTALTLLFALSSRVLGGCDRKRFNHLVQSTIPLAGCGVFVGLSATTISLLRGEHLPVFWANDLRAILLIATTLWSVWLAWRVTGRYTSAPARRLLSMAPVIAGLALVNFAWLLMFWLW</sequence>
<feature type="transmembrane region" description="Helical" evidence="7">
    <location>
        <begin position="97"/>
        <end position="122"/>
    </location>
</feature>
<keyword evidence="7" id="KW-0472">Membrane</keyword>
<feature type="domain" description="4Fe-4S ferredoxin-type" evidence="8">
    <location>
        <begin position="181"/>
        <end position="219"/>
    </location>
</feature>
<dbReference type="PANTHER" id="PTHR30176:SF3">
    <property type="entry name" value="FERREDOXIN-TYPE PROTEIN NAPH"/>
    <property type="match status" value="1"/>
</dbReference>
<reference evidence="9 10" key="5">
    <citation type="journal article" date="2011" name="ISME J.">
        <title>Dual transcriptional profiling of a bacterial/fungal confrontation: Collimonas fungivorans versus Aspergillus niger.</title>
        <authorList>
            <person name="Mela F."/>
            <person name="Fritsche K."/>
            <person name="de Boer W."/>
            <person name="van Veen J.A."/>
            <person name="de Graaff L.H."/>
            <person name="van den Berg M."/>
            <person name="Leveau J.H."/>
        </authorList>
    </citation>
    <scope>NUCLEOTIDE SEQUENCE [LARGE SCALE GENOMIC DNA]</scope>
    <source>
        <strain evidence="9 10">Ter331</strain>
    </source>
</reference>
<feature type="transmembrane region" description="Helical" evidence="7">
    <location>
        <begin position="58"/>
        <end position="77"/>
    </location>
</feature>
<dbReference type="Proteomes" id="UP000008392">
    <property type="component" value="Chromosome"/>
</dbReference>
<reference evidence="10" key="6">
    <citation type="submission" date="2011-05" db="EMBL/GenBank/DDBJ databases">
        <title>Complete sequence of Collimonas fungivorans Ter331.</title>
        <authorList>
            <person name="Leveau J.H."/>
        </authorList>
    </citation>
    <scope>NUCLEOTIDE SEQUENCE [LARGE SCALE GENOMIC DNA]</scope>
    <source>
        <strain evidence="10">Ter331</strain>
    </source>
</reference>
<keyword evidence="6" id="KW-0411">Iron-sulfur</keyword>
<protein>
    <submittedName>
        <fullName evidence="9">Ferredoxin</fullName>
    </submittedName>
</protein>
<dbReference type="GO" id="GO:0046872">
    <property type="term" value="F:metal ion binding"/>
    <property type="evidence" value="ECO:0007669"/>
    <property type="project" value="UniProtKB-KW"/>
</dbReference>
<proteinExistence type="predicted"/>
<dbReference type="InterPro" id="IPR051684">
    <property type="entry name" value="Electron_Trans/Redox"/>
</dbReference>
<dbReference type="Pfam" id="PF12801">
    <property type="entry name" value="Fer4_5"/>
    <property type="match status" value="2"/>
</dbReference>
<feature type="transmembrane region" description="Helical" evidence="7">
    <location>
        <begin position="474"/>
        <end position="497"/>
    </location>
</feature>
<name>G0AGL8_COLFT</name>
<feature type="transmembrane region" description="Helical" evidence="7">
    <location>
        <begin position="369"/>
        <end position="390"/>
    </location>
</feature>
<dbReference type="KEGG" id="cfu:CFU_1799"/>
<keyword evidence="5" id="KW-0408">Iron</keyword>
<keyword evidence="3" id="KW-0479">Metal-binding</keyword>
<organism evidence="9 10">
    <name type="scientific">Collimonas fungivorans (strain Ter331)</name>
    <dbReference type="NCBI Taxonomy" id="1005048"/>
    <lineage>
        <taxon>Bacteria</taxon>
        <taxon>Pseudomonadati</taxon>
        <taxon>Pseudomonadota</taxon>
        <taxon>Betaproteobacteria</taxon>
        <taxon>Burkholderiales</taxon>
        <taxon>Oxalobacteraceae</taxon>
        <taxon>Collimonas</taxon>
    </lineage>
</organism>
<dbReference type="InterPro" id="IPR017896">
    <property type="entry name" value="4Fe4S_Fe-S-bd"/>
</dbReference>
<reference evidence="9 10" key="4">
    <citation type="journal article" date="2010" name="Environ. Microbiol.">
        <title>The bacterial genus Collimonas: mycophagy, weathering and other adaptive solutions to life in oligotrophic soil environments.</title>
        <authorList>
            <person name="Leveau J.H."/>
            <person name="Uroz S."/>
            <person name="de Boer W."/>
        </authorList>
    </citation>
    <scope>NUCLEOTIDE SEQUENCE [LARGE SCALE GENOMIC DNA]</scope>
    <source>
        <strain evidence="9 10">Ter331</strain>
    </source>
</reference>
<dbReference type="AlphaFoldDB" id="G0AGL8"/>
<evidence type="ECO:0000256" key="7">
    <source>
        <dbReference type="SAM" id="Phobius"/>
    </source>
</evidence>
<evidence type="ECO:0000259" key="8">
    <source>
        <dbReference type="Pfam" id="PF12801"/>
    </source>
</evidence>
<feature type="transmembrane region" description="Helical" evidence="7">
    <location>
        <begin position="443"/>
        <end position="462"/>
    </location>
</feature>
<keyword evidence="10" id="KW-1185">Reference proteome</keyword>
<evidence type="ECO:0000256" key="1">
    <source>
        <dbReference type="ARBA" id="ARBA00022448"/>
    </source>
</evidence>
<dbReference type="eggNOG" id="COG0348">
    <property type="taxonomic scope" value="Bacteria"/>
</dbReference>
<dbReference type="GO" id="GO:0051539">
    <property type="term" value="F:4 iron, 4 sulfur cluster binding"/>
    <property type="evidence" value="ECO:0007669"/>
    <property type="project" value="UniProtKB-KW"/>
</dbReference>
<reference evidence="9 10" key="1">
    <citation type="journal article" date="2004" name="Environ. Microbiol.">
        <title>Phylogeny-function analysis of (meta)genomic libraries: screening for expression of ribosomal RNA genes by large-insert library fluorescent in situ hybridization (LIL-FISH).</title>
        <authorList>
            <person name="Leveau J.H."/>
            <person name="Gerards S."/>
            <person name="de Boer W."/>
            <person name="van Veen J.A."/>
        </authorList>
    </citation>
    <scope>NUCLEOTIDE SEQUENCE [LARGE SCALE GENOMIC DNA]</scope>
    <source>
        <strain evidence="9 10">Ter331</strain>
    </source>
</reference>
<evidence type="ECO:0000256" key="2">
    <source>
        <dbReference type="ARBA" id="ARBA00022485"/>
    </source>
</evidence>
<feature type="domain" description="4Fe-4S ferredoxin-type" evidence="8">
    <location>
        <begin position="98"/>
        <end position="135"/>
    </location>
</feature>
<reference evidence="9 10" key="2">
    <citation type="journal article" date="2006" name="J. Microbiol. Methods">
        <title>Genomic flank-sequencing of plasposon insertion sites for rapid identification of functional genes.</title>
        <authorList>
            <person name="Leveau J.H."/>
            <person name="Gerards S."/>
            <person name="Fritsche K."/>
            <person name="Zondag G."/>
            <person name="van Veen J.A."/>
        </authorList>
    </citation>
    <scope>NUCLEOTIDE SEQUENCE [LARGE SCALE GENOMIC DNA]</scope>
    <source>
        <strain evidence="9 10">Ter331</strain>
    </source>
</reference>
<feature type="transmembrane region" description="Helical" evidence="7">
    <location>
        <begin position="172"/>
        <end position="192"/>
    </location>
</feature>
<feature type="transmembrane region" description="Helical" evidence="7">
    <location>
        <begin position="143"/>
        <end position="160"/>
    </location>
</feature>
<keyword evidence="7" id="KW-0812">Transmembrane</keyword>
<dbReference type="HOGENOM" id="CLU_598345_0_0_4"/>
<dbReference type="EMBL" id="CP002745">
    <property type="protein sequence ID" value="AEK61631.1"/>
    <property type="molecule type" value="Genomic_DNA"/>
</dbReference>
<evidence type="ECO:0000313" key="9">
    <source>
        <dbReference type="EMBL" id="AEK61631.1"/>
    </source>
</evidence>
<evidence type="ECO:0000256" key="3">
    <source>
        <dbReference type="ARBA" id="ARBA00022723"/>
    </source>
</evidence>
<reference evidence="9 10" key="3">
    <citation type="journal article" date="2008" name="FEMS Microbiol. Ecol.">
        <title>Identification and characterization of genes underlying chitinolysis in Collimonas fungivorans Ter331.</title>
        <authorList>
            <person name="Fritsche K."/>
            <person name="de Boer W."/>
            <person name="Gerards S."/>
            <person name="van den Berg M."/>
            <person name="van Veen J.A."/>
            <person name="Leveau J.H."/>
        </authorList>
    </citation>
    <scope>NUCLEOTIDE SEQUENCE [LARGE SCALE GENOMIC DNA]</scope>
    <source>
        <strain evidence="9 10">Ter331</strain>
    </source>
</reference>
<dbReference type="PANTHER" id="PTHR30176">
    <property type="entry name" value="FERREDOXIN-TYPE PROTEIN NAPH"/>
    <property type="match status" value="1"/>
</dbReference>
<accession>G0AGL8</accession>
<feature type="transmembrane region" description="Helical" evidence="7">
    <location>
        <begin position="296"/>
        <end position="316"/>
    </location>
</feature>
<evidence type="ECO:0000313" key="10">
    <source>
        <dbReference type="Proteomes" id="UP000008392"/>
    </source>
</evidence>
<gene>
    <name evidence="9" type="primary">vnfA</name>
    <name evidence="9" type="ordered locus">CFU_1799</name>
</gene>
<evidence type="ECO:0000256" key="5">
    <source>
        <dbReference type="ARBA" id="ARBA00023004"/>
    </source>
</evidence>
<evidence type="ECO:0000256" key="4">
    <source>
        <dbReference type="ARBA" id="ARBA00022982"/>
    </source>
</evidence>
<keyword evidence="7" id="KW-1133">Transmembrane helix</keyword>
<feature type="transmembrane region" description="Helical" evidence="7">
    <location>
        <begin position="411"/>
        <end position="431"/>
    </location>
</feature>
<evidence type="ECO:0000256" key="6">
    <source>
        <dbReference type="ARBA" id="ARBA00023014"/>
    </source>
</evidence>
<keyword evidence="4" id="KW-0249">Electron transport</keyword>
<keyword evidence="1" id="KW-0813">Transport</keyword>
<keyword evidence="2" id="KW-0004">4Fe-4S</keyword>
<dbReference type="STRING" id="1005048.CFU_1799"/>